<dbReference type="PRINTS" id="PR00081">
    <property type="entry name" value="GDHRDH"/>
</dbReference>
<dbReference type="PANTHER" id="PTHR43975">
    <property type="entry name" value="ZGC:101858"/>
    <property type="match status" value="1"/>
</dbReference>
<dbReference type="Gene3D" id="3.40.50.720">
    <property type="entry name" value="NAD(P)-binding Rossmann-like Domain"/>
    <property type="match status" value="1"/>
</dbReference>
<reference evidence="2 3" key="1">
    <citation type="journal article" date="2018" name="IMA Fungus">
        <title>IMA Genome-F 9: Draft genome sequence of Annulohypoxylon stygium, Aspergillus mulundensis, Berkeleyomyces basicola (syn. Thielaviopsis basicola), Ceratocystis smalleyi, two Cercospora beticola strains, Coleophoma cylindrospora, Fusarium fracticaudum, Phialophora cf. hyalina, and Morchella septimelata.</title>
        <authorList>
            <person name="Wingfield B.D."/>
            <person name="Bills G.F."/>
            <person name="Dong Y."/>
            <person name="Huang W."/>
            <person name="Nel W.J."/>
            <person name="Swalarsk-Parry B.S."/>
            <person name="Vaghefi N."/>
            <person name="Wilken P.M."/>
            <person name="An Z."/>
            <person name="de Beer Z.W."/>
            <person name="De Vos L."/>
            <person name="Chen L."/>
            <person name="Duong T.A."/>
            <person name="Gao Y."/>
            <person name="Hammerbacher A."/>
            <person name="Kikkert J.R."/>
            <person name="Li Y."/>
            <person name="Li H."/>
            <person name="Li K."/>
            <person name="Li Q."/>
            <person name="Liu X."/>
            <person name="Ma X."/>
            <person name="Naidoo K."/>
            <person name="Pethybridge S.J."/>
            <person name="Sun J."/>
            <person name="Steenkamp E.T."/>
            <person name="van der Nest M.A."/>
            <person name="van Wyk S."/>
            <person name="Wingfield M.J."/>
            <person name="Xiong C."/>
            <person name="Yue Q."/>
            <person name="Zhang X."/>
        </authorList>
    </citation>
    <scope>NUCLEOTIDE SEQUENCE [LARGE SCALE GENOMIC DNA]</scope>
    <source>
        <strain evidence="2 3">BP5796</strain>
    </source>
</reference>
<dbReference type="AlphaFoldDB" id="A0A3D8QI48"/>
<dbReference type="Proteomes" id="UP000256328">
    <property type="component" value="Unassembled WGS sequence"/>
</dbReference>
<dbReference type="SUPFAM" id="SSF51735">
    <property type="entry name" value="NAD(P)-binding Rossmann-fold domains"/>
    <property type="match status" value="1"/>
</dbReference>
<dbReference type="InterPro" id="IPR057326">
    <property type="entry name" value="KR_dom"/>
</dbReference>
<gene>
    <name evidence="2" type="ORF">BP5796_11232</name>
</gene>
<dbReference type="PANTHER" id="PTHR43975:SF2">
    <property type="entry name" value="EG:BACR7A4.14 PROTEIN-RELATED"/>
    <property type="match status" value="1"/>
</dbReference>
<accession>A0A3D8QI48</accession>
<name>A0A3D8QI48_9HELO</name>
<dbReference type="CDD" id="cd05233">
    <property type="entry name" value="SDR_c"/>
    <property type="match status" value="1"/>
</dbReference>
<dbReference type="Pfam" id="PF00106">
    <property type="entry name" value="adh_short"/>
    <property type="match status" value="1"/>
</dbReference>
<keyword evidence="3" id="KW-1185">Reference proteome</keyword>
<dbReference type="InterPro" id="IPR036291">
    <property type="entry name" value="NAD(P)-bd_dom_sf"/>
</dbReference>
<dbReference type="OrthoDB" id="1933717at2759"/>
<organism evidence="2 3">
    <name type="scientific">Coleophoma crateriformis</name>
    <dbReference type="NCBI Taxonomy" id="565419"/>
    <lineage>
        <taxon>Eukaryota</taxon>
        <taxon>Fungi</taxon>
        <taxon>Dikarya</taxon>
        <taxon>Ascomycota</taxon>
        <taxon>Pezizomycotina</taxon>
        <taxon>Leotiomycetes</taxon>
        <taxon>Helotiales</taxon>
        <taxon>Dermateaceae</taxon>
        <taxon>Coleophoma</taxon>
    </lineage>
</organism>
<evidence type="ECO:0000313" key="3">
    <source>
        <dbReference type="Proteomes" id="UP000256328"/>
    </source>
</evidence>
<evidence type="ECO:0000313" key="2">
    <source>
        <dbReference type="EMBL" id="RDW61340.1"/>
    </source>
</evidence>
<evidence type="ECO:0000259" key="1">
    <source>
        <dbReference type="SMART" id="SM00822"/>
    </source>
</evidence>
<dbReference type="SMART" id="SM00822">
    <property type="entry name" value="PKS_KR"/>
    <property type="match status" value="1"/>
</dbReference>
<sequence length="308" mass="33500">MSQPDFLNHFTKTYHKAPYDAISPDLPALSYSGKTVLITGAGTGVGFSTATAFAQAHASNLILLGRREAKLQEAKAKLEADSTGVKVHIFAVSINDAAALAKVFDEIKKTIGQIDIVVQSAINAQRPYALDAVPEAFLTETFNSVMLGSLNILKLFHASDERDPAREKVFVNISSCAAHCNTPGLIPYGSLKAAMAVFLQHYQTQFADTGLRIHSLHPGATYTEGVENYGTPKDIIPWDDGRLPGQFILWLASPEAAFLAGRFVWANWDVTEMVSRKAEFEADPELLKIGLMTGKHELYPVQAPPKAD</sequence>
<protein>
    <recommendedName>
        <fullName evidence="1">Ketoreductase domain-containing protein</fullName>
    </recommendedName>
</protein>
<comment type="caution">
    <text evidence="2">The sequence shown here is derived from an EMBL/GenBank/DDBJ whole genome shotgun (WGS) entry which is preliminary data.</text>
</comment>
<dbReference type="InterPro" id="IPR002347">
    <property type="entry name" value="SDR_fam"/>
</dbReference>
<proteinExistence type="predicted"/>
<feature type="domain" description="Ketoreductase" evidence="1">
    <location>
        <begin position="34"/>
        <end position="235"/>
    </location>
</feature>
<dbReference type="EMBL" id="PDLN01000018">
    <property type="protein sequence ID" value="RDW61340.1"/>
    <property type="molecule type" value="Genomic_DNA"/>
</dbReference>